<feature type="signal peptide" evidence="1">
    <location>
        <begin position="1"/>
        <end position="18"/>
    </location>
</feature>
<dbReference type="AlphaFoldDB" id="A0A4R3URD1"/>
<keyword evidence="4" id="KW-1185">Reference proteome</keyword>
<gene>
    <name evidence="3" type="ORF">EV671_101915</name>
</gene>
<reference evidence="3 4" key="1">
    <citation type="submission" date="2019-03" db="EMBL/GenBank/DDBJ databases">
        <title>Genomic Encyclopedia of Type Strains, Phase IV (KMG-IV): sequencing the most valuable type-strain genomes for metagenomic binning, comparative biology and taxonomic classification.</title>
        <authorList>
            <person name="Goeker M."/>
        </authorList>
    </citation>
    <scope>NUCLEOTIDE SEQUENCE [LARGE SCALE GENOMIC DNA]</scope>
    <source>
        <strain evidence="3 4">DSM 654</strain>
    </source>
</reference>
<dbReference type="Pfam" id="PF20419">
    <property type="entry name" value="DUF6701"/>
    <property type="match status" value="1"/>
</dbReference>
<feature type="chain" id="PRO_5020979015" description="DUF6701 domain-containing protein" evidence="1">
    <location>
        <begin position="19"/>
        <end position="1053"/>
    </location>
</feature>
<organism evidence="3 4">
    <name type="scientific">Roseateles saccharophilus</name>
    <name type="common">Pseudomonas saccharophila</name>
    <dbReference type="NCBI Taxonomy" id="304"/>
    <lineage>
        <taxon>Bacteria</taxon>
        <taxon>Pseudomonadati</taxon>
        <taxon>Pseudomonadota</taxon>
        <taxon>Betaproteobacteria</taxon>
        <taxon>Burkholderiales</taxon>
        <taxon>Sphaerotilaceae</taxon>
        <taxon>Roseateles</taxon>
    </lineage>
</organism>
<dbReference type="Proteomes" id="UP000295110">
    <property type="component" value="Unassembled WGS sequence"/>
</dbReference>
<dbReference type="OrthoDB" id="9790247at2"/>
<proteinExistence type="predicted"/>
<accession>A0A4R3URD1</accession>
<sequence length="1053" mass="103709">MKRWLGLLLAVACSAAGAVNYSFPSYKPAGCWNGGGGTYYCSSLTLAYGDTISISGSRPATINISGNLSTNNAVINAAGNTSDLNLVVSGTLTLGYQASIKANVTAGSVNDAGGGAVLINGNLTATAGDISLAYKSSVTGSITGSGVVTTGQSGSVGGGINGGTSINVSDSCTVSGNINTTGTVSVGQSAVVTGNVSAGSGAVSLGYQSQVNGNISTTGAITLAQASQVGGLVNGGAGNVDVGYAATVAGNLSTSSGTINIQQAATLSACVQSTNGAAITLGYQANVAKICCGGSSCGTTCVANNSSYPMPALCSGSAPTLAGFSISGTGSASTCQPQTLTLSAKDASGNTLTGYTGTVLLTTSSGRGTWAAGSGPAPSGTLTPGGANSGTATYTFSALDAGIVKLTLAHSLAQSLTVNVVDTSVPASSSTSAAINFSNNAFVWAEDLNNNIAGSNIVVAGRNHDLQVSLIKKDPSTGSCGVATDFSGTRNLKLWRTDNGGPWTAPSVSIGANSYGVPGARPTSNNLSLAFSAGFASMNLVTSDVGKYTLNLDDDSLTYASGTISGGLGDLTVRPFTLAFTALTLAGTANPAGSAATDGVFGAAGAAFSATVSAYRWSASADSSNTGVPSASATLAQVSAAGLAPGFNATVSLSPASGSQTPSGGVLGTLSNGNVGGFSGGSATATSLAYSEVGSFLLNTTGVVSSYLGTAGLSLNAVAFNAAGSQQTRVGRFVPGGFALSAANLTQRSDMACSPAASFTYLDENFLAAFTLTAQTTTGTTTQNYTGGFAKLGLTTPANLKLAGISGTTMFKPGGRVTPIASTGSWSNGVAAVTLQAKVARASAPDGPFDTAQFGIAPLDSDNVGMLSLNLDTDSPPNGVDATLLGTIPLRHGRLRLQNAIGAAARALYLPIAAQYWNGSAFTTNTLDNCTRISAANINFGNLRKSLAPGDAAMSGSALTLSSGTGRLALAAPAAGHVGSLDLSLALDSATPPGDQSCLSGSWTPIVAATQGAHLTALRAAWCGSSYTNDPGARATWGLYRGADGVLFQRENY</sequence>
<evidence type="ECO:0000256" key="1">
    <source>
        <dbReference type="SAM" id="SignalP"/>
    </source>
</evidence>
<evidence type="ECO:0000313" key="4">
    <source>
        <dbReference type="Proteomes" id="UP000295110"/>
    </source>
</evidence>
<comment type="caution">
    <text evidence="3">The sequence shown here is derived from an EMBL/GenBank/DDBJ whole genome shotgun (WGS) entry which is preliminary data.</text>
</comment>
<feature type="domain" description="DUF6701" evidence="2">
    <location>
        <begin position="430"/>
        <end position="1051"/>
    </location>
</feature>
<keyword evidence="1" id="KW-0732">Signal</keyword>
<protein>
    <recommendedName>
        <fullName evidence="2">DUF6701 domain-containing protein</fullName>
    </recommendedName>
</protein>
<evidence type="ECO:0000259" key="2">
    <source>
        <dbReference type="Pfam" id="PF20419"/>
    </source>
</evidence>
<name>A0A4R3URD1_ROSSA</name>
<dbReference type="RefSeq" id="WP_132573400.1">
    <property type="nucleotide sequence ID" value="NZ_CBCSGL010000017.1"/>
</dbReference>
<evidence type="ECO:0000313" key="3">
    <source>
        <dbReference type="EMBL" id="TCU93217.1"/>
    </source>
</evidence>
<dbReference type="InterPro" id="IPR046524">
    <property type="entry name" value="DUF6701"/>
</dbReference>
<dbReference type="EMBL" id="SMBU01000019">
    <property type="protein sequence ID" value="TCU93217.1"/>
    <property type="molecule type" value="Genomic_DNA"/>
</dbReference>